<dbReference type="AlphaFoldDB" id="A0A386PUR9"/>
<feature type="transmembrane region" description="Helical" evidence="1">
    <location>
        <begin position="49"/>
        <end position="67"/>
    </location>
</feature>
<organism evidence="2 3">
    <name type="scientific">Companilactobacillus zhachilii</name>
    <dbReference type="NCBI Taxonomy" id="2304606"/>
    <lineage>
        <taxon>Bacteria</taxon>
        <taxon>Bacillati</taxon>
        <taxon>Bacillota</taxon>
        <taxon>Bacilli</taxon>
        <taxon>Lactobacillales</taxon>
        <taxon>Lactobacillaceae</taxon>
        <taxon>Companilactobacillus</taxon>
    </lineage>
</organism>
<feature type="transmembrane region" description="Helical" evidence="1">
    <location>
        <begin position="105"/>
        <end position="124"/>
    </location>
</feature>
<dbReference type="EMBL" id="CP031933">
    <property type="protein sequence ID" value="AYE39352.1"/>
    <property type="molecule type" value="Genomic_DNA"/>
</dbReference>
<reference evidence="3" key="1">
    <citation type="submission" date="2018-08" db="EMBL/GenBank/DDBJ databases">
        <title>Genome of Lactobacillus sp. HBUAS52074.</title>
        <authorList>
            <person name="Guo Z."/>
            <person name="Zhang Z.D."/>
        </authorList>
    </citation>
    <scope>NUCLEOTIDE SEQUENCE [LARGE SCALE GENOMIC DNA]</scope>
    <source>
        <strain evidence="3">HBUAS52074</strain>
    </source>
</reference>
<evidence type="ECO:0000313" key="3">
    <source>
        <dbReference type="Proteomes" id="UP000267208"/>
    </source>
</evidence>
<dbReference type="Proteomes" id="UP000267208">
    <property type="component" value="Chromosome"/>
</dbReference>
<dbReference type="OrthoDB" id="2322477at2"/>
<evidence type="ECO:0000256" key="1">
    <source>
        <dbReference type="SAM" id="Phobius"/>
    </source>
</evidence>
<dbReference type="KEGG" id="lzh:D1B17_12225"/>
<evidence type="ECO:0000313" key="2">
    <source>
        <dbReference type="EMBL" id="AYE39352.1"/>
    </source>
</evidence>
<keyword evidence="3" id="KW-1185">Reference proteome</keyword>
<accession>A0A386PUR9</accession>
<keyword evidence="1" id="KW-1133">Transmembrane helix</keyword>
<proteinExistence type="predicted"/>
<gene>
    <name evidence="2" type="ORF">D1B17_12225</name>
</gene>
<dbReference type="RefSeq" id="WP_120143944.1">
    <property type="nucleotide sequence ID" value="NZ_CP031933.2"/>
</dbReference>
<feature type="transmembrane region" description="Helical" evidence="1">
    <location>
        <begin position="79"/>
        <end position="99"/>
    </location>
</feature>
<keyword evidence="1" id="KW-0812">Transmembrane</keyword>
<keyword evidence="1" id="KW-0472">Membrane</keyword>
<name>A0A386PUR9_9LACO</name>
<sequence>MKNLYKLDRLSVLGTALISILMIIIKTIVSDPNIAGMPQMGKWLKLLSYVLGAVVGVAIIYGLFNLLLRNNDNYKTKLLINLAIGLTIQAGLVVITYLIAGKTNIWANAIAGIIGFGTLAGLNWKFLEVSQSDKIKVSVLTAIWFILTLF</sequence>
<protein>
    <submittedName>
        <fullName evidence="2">Uncharacterized protein</fullName>
    </submittedName>
</protein>
<feature type="transmembrane region" description="Helical" evidence="1">
    <location>
        <begin position="12"/>
        <end position="29"/>
    </location>
</feature>